<evidence type="ECO:0000256" key="1">
    <source>
        <dbReference type="SAM" id="MobiDB-lite"/>
    </source>
</evidence>
<sequence length="73" mass="8116">SDINRLEVIWKKKEQKPLHDATNTILVQDDGQEDEGSSKKKKEIGAASLFGKKEDAENGVLISSKVHTVLEIK</sequence>
<organism evidence="2 3">
    <name type="scientific">Racocetra fulgida</name>
    <dbReference type="NCBI Taxonomy" id="60492"/>
    <lineage>
        <taxon>Eukaryota</taxon>
        <taxon>Fungi</taxon>
        <taxon>Fungi incertae sedis</taxon>
        <taxon>Mucoromycota</taxon>
        <taxon>Glomeromycotina</taxon>
        <taxon>Glomeromycetes</taxon>
        <taxon>Diversisporales</taxon>
        <taxon>Gigasporaceae</taxon>
        <taxon>Racocetra</taxon>
    </lineage>
</organism>
<dbReference type="EMBL" id="CAJVPZ010018910">
    <property type="protein sequence ID" value="CAG8691102.1"/>
    <property type="molecule type" value="Genomic_DNA"/>
</dbReference>
<dbReference type="Proteomes" id="UP000789396">
    <property type="component" value="Unassembled WGS sequence"/>
</dbReference>
<evidence type="ECO:0000313" key="2">
    <source>
        <dbReference type="EMBL" id="CAG8691102.1"/>
    </source>
</evidence>
<keyword evidence="3" id="KW-1185">Reference proteome</keyword>
<reference evidence="2" key="1">
    <citation type="submission" date="2021-06" db="EMBL/GenBank/DDBJ databases">
        <authorList>
            <person name="Kallberg Y."/>
            <person name="Tangrot J."/>
            <person name="Rosling A."/>
        </authorList>
    </citation>
    <scope>NUCLEOTIDE SEQUENCE</scope>
    <source>
        <strain evidence="2">IN212</strain>
    </source>
</reference>
<dbReference type="AlphaFoldDB" id="A0A9N9EUB5"/>
<accession>A0A9N9EUB5</accession>
<gene>
    <name evidence="2" type="ORF">RFULGI_LOCUS10006</name>
</gene>
<evidence type="ECO:0000313" key="3">
    <source>
        <dbReference type="Proteomes" id="UP000789396"/>
    </source>
</evidence>
<feature type="region of interest" description="Disordered" evidence="1">
    <location>
        <begin position="20"/>
        <end position="42"/>
    </location>
</feature>
<comment type="caution">
    <text evidence="2">The sequence shown here is derived from an EMBL/GenBank/DDBJ whole genome shotgun (WGS) entry which is preliminary data.</text>
</comment>
<proteinExistence type="predicted"/>
<protein>
    <submittedName>
        <fullName evidence="2">5344_t:CDS:1</fullName>
    </submittedName>
</protein>
<name>A0A9N9EUB5_9GLOM</name>
<feature type="non-terminal residue" evidence="2">
    <location>
        <position position="73"/>
    </location>
</feature>